<gene>
    <name evidence="3" type="ORF">ORAREDHAP_LOCUS23755</name>
</gene>
<feature type="compositionally biased region" description="Acidic residues" evidence="1">
    <location>
        <begin position="116"/>
        <end position="147"/>
    </location>
</feature>
<accession>A0A6J5X0L1</accession>
<keyword evidence="2" id="KW-0472">Membrane</keyword>
<feature type="region of interest" description="Disordered" evidence="1">
    <location>
        <begin position="116"/>
        <end position="196"/>
    </location>
</feature>
<evidence type="ECO:0000256" key="2">
    <source>
        <dbReference type="SAM" id="Phobius"/>
    </source>
</evidence>
<reference evidence="4" key="1">
    <citation type="journal article" date="2020" name="Genome Biol.">
        <title>Gamete binning: chromosome-level and haplotype-resolved genome assembly enabled by high-throughput single-cell sequencing of gamete genomes.</title>
        <authorList>
            <person name="Campoy J.A."/>
            <person name="Sun H."/>
            <person name="Goel M."/>
            <person name="Jiao W.-B."/>
            <person name="Folz-Donahue K."/>
            <person name="Wang N."/>
            <person name="Rubio M."/>
            <person name="Liu C."/>
            <person name="Kukat C."/>
            <person name="Ruiz D."/>
            <person name="Huettel B."/>
            <person name="Schneeberger K."/>
        </authorList>
    </citation>
    <scope>NUCLEOTIDE SEQUENCE [LARGE SCALE GENOMIC DNA]</scope>
    <source>
        <strain evidence="4">cv. Rojo Pasion</strain>
    </source>
</reference>
<protein>
    <submittedName>
        <fullName evidence="3">Uncharacterized protein</fullName>
    </submittedName>
</protein>
<keyword evidence="2" id="KW-1133">Transmembrane helix</keyword>
<organism evidence="3 4">
    <name type="scientific">Prunus armeniaca</name>
    <name type="common">Apricot</name>
    <name type="synonym">Armeniaca vulgaris</name>
    <dbReference type="NCBI Taxonomy" id="36596"/>
    <lineage>
        <taxon>Eukaryota</taxon>
        <taxon>Viridiplantae</taxon>
        <taxon>Streptophyta</taxon>
        <taxon>Embryophyta</taxon>
        <taxon>Tracheophyta</taxon>
        <taxon>Spermatophyta</taxon>
        <taxon>Magnoliopsida</taxon>
        <taxon>eudicotyledons</taxon>
        <taxon>Gunneridae</taxon>
        <taxon>Pentapetalae</taxon>
        <taxon>rosids</taxon>
        <taxon>fabids</taxon>
        <taxon>Rosales</taxon>
        <taxon>Rosaceae</taxon>
        <taxon>Amygdaloideae</taxon>
        <taxon>Amygdaleae</taxon>
        <taxon>Prunus</taxon>
    </lineage>
</organism>
<evidence type="ECO:0000313" key="4">
    <source>
        <dbReference type="Proteomes" id="UP000507245"/>
    </source>
</evidence>
<name>A0A6J5X0L1_PRUAR</name>
<keyword evidence="2" id="KW-0812">Transmembrane</keyword>
<sequence length="336" mass="35386">MIMIRRSRANKVAAASRATLPAETVEKKAGAAAALLEEESDGAGVSAVIMSEGVSVLSVDGAGGDADSLGAGAVEVSSSEDGDELLSLSLLPEDDDLGDEAGLLLLLLSLSLSPEDDDLGELAEEPEDPEDPEELDGEDLGDGEDELLPLSLLPEDDDELPEEEDLGDGDEEEEPPEELLGDGDDDDLSLSLLSDDDDLGADADGVGADDDLSFLSLSLSFDDDEEEVGASDDDDDEEEEDGEEDGDDDDDELLSLLLRLFESLSSFLDGEGVGLLPESAAATPTMATNTKARTTNSRRAIFLLLSYSPHFSLVILLFYGYISLALCFVLATFGLR</sequence>
<feature type="transmembrane region" description="Helical" evidence="2">
    <location>
        <begin position="300"/>
        <end position="333"/>
    </location>
</feature>
<evidence type="ECO:0000313" key="3">
    <source>
        <dbReference type="EMBL" id="CAB4305715.1"/>
    </source>
</evidence>
<dbReference type="EMBL" id="CAEKKB010000003">
    <property type="protein sequence ID" value="CAB4305715.1"/>
    <property type="molecule type" value="Genomic_DNA"/>
</dbReference>
<keyword evidence="4" id="KW-1185">Reference proteome</keyword>
<feature type="region of interest" description="Disordered" evidence="1">
    <location>
        <begin position="219"/>
        <end position="250"/>
    </location>
</feature>
<dbReference type="Proteomes" id="UP000507245">
    <property type="component" value="Unassembled WGS sequence"/>
</dbReference>
<evidence type="ECO:0000256" key="1">
    <source>
        <dbReference type="SAM" id="MobiDB-lite"/>
    </source>
</evidence>
<proteinExistence type="predicted"/>
<feature type="compositionally biased region" description="Acidic residues" evidence="1">
    <location>
        <begin position="154"/>
        <end position="196"/>
    </location>
</feature>
<feature type="compositionally biased region" description="Acidic residues" evidence="1">
    <location>
        <begin position="221"/>
        <end position="250"/>
    </location>
</feature>
<dbReference type="AlphaFoldDB" id="A0A6J5X0L1"/>